<dbReference type="Gene3D" id="3.10.10.10">
    <property type="entry name" value="HIV Type 1 Reverse Transcriptase, subunit A, domain 1"/>
    <property type="match status" value="1"/>
</dbReference>
<proteinExistence type="predicted"/>
<comment type="caution">
    <text evidence="2">The sequence shown here is derived from an EMBL/GenBank/DDBJ whole genome shotgun (WGS) entry which is preliminary data.</text>
</comment>
<protein>
    <submittedName>
        <fullName evidence="2">Reverse transcriptase domain-containing protein</fullName>
    </submittedName>
</protein>
<evidence type="ECO:0000313" key="2">
    <source>
        <dbReference type="EMBL" id="GJT83100.1"/>
    </source>
</evidence>
<dbReference type="EMBL" id="BQNB010019230">
    <property type="protein sequence ID" value="GJT83100.1"/>
    <property type="molecule type" value="Genomic_DNA"/>
</dbReference>
<feature type="domain" description="Reverse transcriptase" evidence="1">
    <location>
        <begin position="83"/>
        <end position="262"/>
    </location>
</feature>
<reference evidence="2" key="1">
    <citation type="journal article" date="2022" name="Int. J. Mol. Sci.">
        <title>Draft Genome of Tanacetum Coccineum: Genomic Comparison of Closely Related Tanacetum-Family Plants.</title>
        <authorList>
            <person name="Yamashiro T."/>
            <person name="Shiraishi A."/>
            <person name="Nakayama K."/>
            <person name="Satake H."/>
        </authorList>
    </citation>
    <scope>NUCLEOTIDE SEQUENCE</scope>
</reference>
<dbReference type="PANTHER" id="PTHR24559">
    <property type="entry name" value="TRANSPOSON TY3-I GAG-POL POLYPROTEIN"/>
    <property type="match status" value="1"/>
</dbReference>
<evidence type="ECO:0000259" key="1">
    <source>
        <dbReference type="PROSITE" id="PS50878"/>
    </source>
</evidence>
<dbReference type="GO" id="GO:0003964">
    <property type="term" value="F:RNA-directed DNA polymerase activity"/>
    <property type="evidence" value="ECO:0007669"/>
    <property type="project" value="UniProtKB-KW"/>
</dbReference>
<reference evidence="2" key="2">
    <citation type="submission" date="2022-01" db="EMBL/GenBank/DDBJ databases">
        <authorList>
            <person name="Yamashiro T."/>
            <person name="Shiraishi A."/>
            <person name="Satake H."/>
            <person name="Nakayama K."/>
        </authorList>
    </citation>
    <scope>NUCLEOTIDE SEQUENCE</scope>
</reference>
<dbReference type="InterPro" id="IPR041577">
    <property type="entry name" value="RT_RNaseH_2"/>
</dbReference>
<dbReference type="InterPro" id="IPR043128">
    <property type="entry name" value="Rev_trsase/Diguanyl_cyclase"/>
</dbReference>
<dbReference type="Gene3D" id="3.30.70.270">
    <property type="match status" value="2"/>
</dbReference>
<dbReference type="InterPro" id="IPR000477">
    <property type="entry name" value="RT_dom"/>
</dbReference>
<gene>
    <name evidence="2" type="ORF">Tco_1057442</name>
</gene>
<sequence length="421" mass="48445">MPVELGSFDAIIEVHREKKRLEDVPIVRDFPEVFPEDLPGLPPTRQVEFQIDLVPGAAPVARAPYRLAPSEMKELSEQLKELSDKGFIRPSSSPWGAPVLFVKKKDGSFRMCIDYRELNKLTVKNRYPLPRIDDLFDQLQGSSVYSKIDLRSGYHQLRVREEDIPKTAFRTRYGHYEFQVMPFGLTNAPAVFMDLMNRVCKPYLDKFVIVFIDDILIYSKNKQEHEEHLKLILELLKKEELYAKFSKCEFWIPKVQFLSHVIDSEGIHVDPAKIESVKDWASPKSPTEIRQFLGLAGYYRRFIEGFSKIAKPMTKLTQKKVKFEWGDKQEAAFQLLKQKLCSAPILALPEGSEDFIAYCDASKKGLGCVDAMRKSMLSVQLQDLEASICTGNEVYGTTCTVLLIIRVQTHLDQKELNMRQR</sequence>
<dbReference type="PANTHER" id="PTHR24559:SF427">
    <property type="entry name" value="RNA-DIRECTED DNA POLYMERASE"/>
    <property type="match status" value="1"/>
</dbReference>
<keyword evidence="2" id="KW-0695">RNA-directed DNA polymerase</keyword>
<keyword evidence="2" id="KW-0548">Nucleotidyltransferase</keyword>
<organism evidence="2 3">
    <name type="scientific">Tanacetum coccineum</name>
    <dbReference type="NCBI Taxonomy" id="301880"/>
    <lineage>
        <taxon>Eukaryota</taxon>
        <taxon>Viridiplantae</taxon>
        <taxon>Streptophyta</taxon>
        <taxon>Embryophyta</taxon>
        <taxon>Tracheophyta</taxon>
        <taxon>Spermatophyta</taxon>
        <taxon>Magnoliopsida</taxon>
        <taxon>eudicotyledons</taxon>
        <taxon>Gunneridae</taxon>
        <taxon>Pentapetalae</taxon>
        <taxon>asterids</taxon>
        <taxon>campanulids</taxon>
        <taxon>Asterales</taxon>
        <taxon>Asteraceae</taxon>
        <taxon>Asteroideae</taxon>
        <taxon>Anthemideae</taxon>
        <taxon>Anthemidinae</taxon>
        <taxon>Tanacetum</taxon>
    </lineage>
</organism>
<keyword evidence="2" id="KW-0808">Transferase</keyword>
<name>A0ABQ5H6V9_9ASTR</name>
<accession>A0ABQ5H6V9</accession>
<dbReference type="Pfam" id="PF17919">
    <property type="entry name" value="RT_RNaseH_2"/>
    <property type="match status" value="1"/>
</dbReference>
<evidence type="ECO:0000313" key="3">
    <source>
        <dbReference type="Proteomes" id="UP001151760"/>
    </source>
</evidence>
<dbReference type="Proteomes" id="UP001151760">
    <property type="component" value="Unassembled WGS sequence"/>
</dbReference>
<dbReference type="InterPro" id="IPR053134">
    <property type="entry name" value="RNA-dir_DNA_polymerase"/>
</dbReference>
<dbReference type="CDD" id="cd01647">
    <property type="entry name" value="RT_LTR"/>
    <property type="match status" value="1"/>
</dbReference>
<dbReference type="InterPro" id="IPR043502">
    <property type="entry name" value="DNA/RNA_pol_sf"/>
</dbReference>
<dbReference type="Pfam" id="PF00078">
    <property type="entry name" value="RVT_1"/>
    <property type="match status" value="1"/>
</dbReference>
<dbReference type="PROSITE" id="PS50878">
    <property type="entry name" value="RT_POL"/>
    <property type="match status" value="1"/>
</dbReference>
<dbReference type="SUPFAM" id="SSF56672">
    <property type="entry name" value="DNA/RNA polymerases"/>
    <property type="match status" value="1"/>
</dbReference>
<keyword evidence="3" id="KW-1185">Reference proteome</keyword>